<evidence type="ECO:0000256" key="3">
    <source>
        <dbReference type="ARBA" id="ARBA00022989"/>
    </source>
</evidence>
<feature type="transmembrane region" description="Helical" evidence="5">
    <location>
        <begin position="36"/>
        <end position="54"/>
    </location>
</feature>
<evidence type="ECO:0000313" key="6">
    <source>
        <dbReference type="EMBL" id="PSB15152.1"/>
    </source>
</evidence>
<gene>
    <name evidence="6" type="ORF">C7B65_25130</name>
</gene>
<dbReference type="STRING" id="1920490.GCA_001895925_03272"/>
<reference evidence="6 7" key="1">
    <citation type="submission" date="2018-02" db="EMBL/GenBank/DDBJ databases">
        <authorList>
            <person name="Cohen D.B."/>
            <person name="Kent A.D."/>
        </authorList>
    </citation>
    <scope>NUCLEOTIDE SEQUENCE [LARGE SCALE GENOMIC DNA]</scope>
    <source>
        <strain evidence="6 7">ULC007</strain>
    </source>
</reference>
<dbReference type="Proteomes" id="UP000238634">
    <property type="component" value="Unassembled WGS sequence"/>
</dbReference>
<dbReference type="Gene3D" id="1.10.10.1740">
    <property type="entry name" value="Transmembrane protein 14-like"/>
    <property type="match status" value="1"/>
</dbReference>
<evidence type="ECO:0000256" key="1">
    <source>
        <dbReference type="ARBA" id="ARBA00004370"/>
    </source>
</evidence>
<dbReference type="InterPro" id="IPR044890">
    <property type="entry name" value="TMEM14_sf"/>
</dbReference>
<dbReference type="AlphaFoldDB" id="A0A2T1D3Q7"/>
<evidence type="ECO:0000256" key="5">
    <source>
        <dbReference type="SAM" id="Phobius"/>
    </source>
</evidence>
<organism evidence="6 7">
    <name type="scientific">Phormidesmis priestleyi ULC007</name>
    <dbReference type="NCBI Taxonomy" id="1920490"/>
    <lineage>
        <taxon>Bacteria</taxon>
        <taxon>Bacillati</taxon>
        <taxon>Cyanobacteriota</taxon>
        <taxon>Cyanophyceae</taxon>
        <taxon>Leptolyngbyales</taxon>
        <taxon>Leptolyngbyaceae</taxon>
        <taxon>Phormidesmis</taxon>
    </lineage>
</organism>
<keyword evidence="4 5" id="KW-0472">Membrane</keyword>
<comment type="subcellular location">
    <subcellularLocation>
        <location evidence="1">Membrane</location>
    </subcellularLocation>
</comment>
<evidence type="ECO:0000256" key="4">
    <source>
        <dbReference type="ARBA" id="ARBA00023136"/>
    </source>
</evidence>
<dbReference type="Pfam" id="PF03647">
    <property type="entry name" value="Tmemb_14"/>
    <property type="match status" value="1"/>
</dbReference>
<dbReference type="InterPro" id="IPR005349">
    <property type="entry name" value="TMEM14"/>
</dbReference>
<proteinExistence type="predicted"/>
<feature type="transmembrane region" description="Helical" evidence="5">
    <location>
        <begin position="6"/>
        <end position="29"/>
    </location>
</feature>
<reference evidence="6 7" key="2">
    <citation type="submission" date="2018-03" db="EMBL/GenBank/DDBJ databases">
        <title>The ancient ancestry and fast evolution of plastids.</title>
        <authorList>
            <person name="Moore K.R."/>
            <person name="Magnabosco C."/>
            <person name="Momper L."/>
            <person name="Gold D.A."/>
            <person name="Bosak T."/>
            <person name="Fournier G.P."/>
        </authorList>
    </citation>
    <scope>NUCLEOTIDE SEQUENCE [LARGE SCALE GENOMIC DNA]</scope>
    <source>
        <strain evidence="6 7">ULC007</strain>
    </source>
</reference>
<feature type="transmembrane region" description="Helical" evidence="5">
    <location>
        <begin position="86"/>
        <end position="107"/>
    </location>
</feature>
<evidence type="ECO:0000256" key="2">
    <source>
        <dbReference type="ARBA" id="ARBA00022692"/>
    </source>
</evidence>
<protein>
    <submittedName>
        <fullName evidence="6">Uncharacterized protein</fullName>
    </submittedName>
</protein>
<keyword evidence="7" id="KW-1185">Reference proteome</keyword>
<accession>A0A2T1D3Q7</accession>
<dbReference type="PANTHER" id="PTHR12668:SF43">
    <property type="entry name" value="TRANSMEMBRANE PROTEIN 14 HOMOLOG"/>
    <property type="match status" value="1"/>
</dbReference>
<keyword evidence="2 5" id="KW-0812">Transmembrane</keyword>
<dbReference type="GO" id="GO:0016020">
    <property type="term" value="C:membrane"/>
    <property type="evidence" value="ECO:0007669"/>
    <property type="project" value="UniProtKB-SubCell"/>
</dbReference>
<comment type="caution">
    <text evidence="6">The sequence shown here is derived from an EMBL/GenBank/DDBJ whole genome shotgun (WGS) entry which is preliminary data.</text>
</comment>
<dbReference type="PANTHER" id="PTHR12668">
    <property type="entry name" value="TRANSMEMBRANE PROTEIN 14, 15"/>
    <property type="match status" value="1"/>
</dbReference>
<sequence length="112" mass="11695">MDTLSLINVATWLVPVYAALVTIGGIIGYTQSKSKISLIAGLGSGAALAIATLQPPVMRFAIAALIAALLLVVFVVRFLKTRAFMPAGLMAILSGVASTLFILGFFANQTIR</sequence>
<keyword evidence="3 5" id="KW-1133">Transmembrane helix</keyword>
<feature type="transmembrane region" description="Helical" evidence="5">
    <location>
        <begin position="60"/>
        <end position="79"/>
    </location>
</feature>
<evidence type="ECO:0000313" key="7">
    <source>
        <dbReference type="Proteomes" id="UP000238634"/>
    </source>
</evidence>
<name>A0A2T1D3Q7_9CYAN</name>
<dbReference type="EMBL" id="PVWG01000068">
    <property type="protein sequence ID" value="PSB15152.1"/>
    <property type="molecule type" value="Genomic_DNA"/>
</dbReference>